<protein>
    <submittedName>
        <fullName evidence="1">Uncharacterized protein</fullName>
    </submittedName>
</protein>
<dbReference type="Proteomes" id="UP000176834">
    <property type="component" value="Unassembled WGS sequence"/>
</dbReference>
<accession>A0A1F8EZB2</accession>
<reference evidence="1 2" key="1">
    <citation type="journal article" date="2016" name="Nat. Commun.">
        <title>Thousands of microbial genomes shed light on interconnected biogeochemical processes in an aquifer system.</title>
        <authorList>
            <person name="Anantharaman K."/>
            <person name="Brown C.T."/>
            <person name="Hug L.A."/>
            <person name="Sharon I."/>
            <person name="Castelle C.J."/>
            <person name="Probst A.J."/>
            <person name="Thomas B.C."/>
            <person name="Singh A."/>
            <person name="Wilkins M.J."/>
            <person name="Karaoz U."/>
            <person name="Brodie E.L."/>
            <person name="Williams K.H."/>
            <person name="Hubbard S.S."/>
            <person name="Banfield J.F."/>
        </authorList>
    </citation>
    <scope>NUCLEOTIDE SEQUENCE [LARGE SCALE GENOMIC DNA]</scope>
</reference>
<proteinExistence type="predicted"/>
<comment type="caution">
    <text evidence="1">The sequence shown here is derived from an EMBL/GenBank/DDBJ whole genome shotgun (WGS) entry which is preliminary data.</text>
</comment>
<organism evidence="1 2">
    <name type="scientific">Candidatus Yanofskybacteria bacterium RIFCSPHIGHO2_02_FULL_38_22b</name>
    <dbReference type="NCBI Taxonomy" id="1802673"/>
    <lineage>
        <taxon>Bacteria</taxon>
        <taxon>Candidatus Yanofskyibacteriota</taxon>
    </lineage>
</organism>
<dbReference type="PROSITE" id="PS51257">
    <property type="entry name" value="PROKAR_LIPOPROTEIN"/>
    <property type="match status" value="1"/>
</dbReference>
<evidence type="ECO:0000313" key="2">
    <source>
        <dbReference type="Proteomes" id="UP000176834"/>
    </source>
</evidence>
<gene>
    <name evidence="1" type="ORF">A3B86_03755</name>
</gene>
<dbReference type="EMBL" id="MGJN01000020">
    <property type="protein sequence ID" value="OGN06207.1"/>
    <property type="molecule type" value="Genomic_DNA"/>
</dbReference>
<name>A0A1F8EZB2_9BACT</name>
<sequence>MRLYNFLFATLILFVATGCVLRQIADENPIRIEGRYEFVSLDMSVFGNINTQPVQNGEASFDPVRRFRARYIDPILKKEIINLDGEFIVKGNKIELNLPEAKLNGNFRFSNRRGETRLTITWRIQGDSRLYNWILSKN</sequence>
<dbReference type="AlphaFoldDB" id="A0A1F8EZB2"/>
<evidence type="ECO:0000313" key="1">
    <source>
        <dbReference type="EMBL" id="OGN06207.1"/>
    </source>
</evidence>